<evidence type="ECO:0000313" key="4">
    <source>
        <dbReference type="Proteomes" id="UP001156903"/>
    </source>
</evidence>
<dbReference type="NCBIfam" id="NF006043">
    <property type="entry name" value="PRK08186.1"/>
    <property type="match status" value="1"/>
</dbReference>
<evidence type="ECO:0000313" key="3">
    <source>
        <dbReference type="EMBL" id="GLS15557.1"/>
    </source>
</evidence>
<protein>
    <submittedName>
        <fullName evidence="3">Allophanate hydrolase</fullName>
    </submittedName>
</protein>
<dbReference type="PANTHER" id="PTHR11895:SF169">
    <property type="entry name" value="GLUTAMYL-TRNA(GLN) AMIDOTRANSFERASE"/>
    <property type="match status" value="1"/>
</dbReference>
<dbReference type="NCBIfam" id="TIGR02713">
    <property type="entry name" value="allophanate_hyd"/>
    <property type="match status" value="1"/>
</dbReference>
<dbReference type="Gene3D" id="1.20.58.1700">
    <property type="match status" value="1"/>
</dbReference>
<dbReference type="EMBL" id="BSPB01000028">
    <property type="protein sequence ID" value="GLS15557.1"/>
    <property type="molecule type" value="Genomic_DNA"/>
</dbReference>
<reference evidence="4" key="1">
    <citation type="journal article" date="2019" name="Int. J. Syst. Evol. Microbiol.">
        <title>The Global Catalogue of Microorganisms (GCM) 10K type strain sequencing project: providing services to taxonomists for standard genome sequencing and annotation.</title>
        <authorList>
            <consortium name="The Broad Institute Genomics Platform"/>
            <consortium name="The Broad Institute Genome Sequencing Center for Infectious Disease"/>
            <person name="Wu L."/>
            <person name="Ma J."/>
        </authorList>
    </citation>
    <scope>NUCLEOTIDE SEQUENCE [LARGE SCALE GENOMIC DNA]</scope>
    <source>
        <strain evidence="4">NBRC 109341</strain>
    </source>
</reference>
<name>A0ABQ6C5E9_9BURK</name>
<dbReference type="Gene3D" id="3.90.1300.10">
    <property type="entry name" value="Amidase signature (AS) domain"/>
    <property type="match status" value="1"/>
</dbReference>
<gene>
    <name evidence="3" type="ORF">GCM10007935_29930</name>
</gene>
<keyword evidence="3" id="KW-0378">Hydrolase</keyword>
<dbReference type="RefSeq" id="WP_284308423.1">
    <property type="nucleotide sequence ID" value="NZ_BSPB01000028.1"/>
</dbReference>
<dbReference type="GO" id="GO:0016787">
    <property type="term" value="F:hydrolase activity"/>
    <property type="evidence" value="ECO:0007669"/>
    <property type="project" value="UniProtKB-KW"/>
</dbReference>
<dbReference type="SUPFAM" id="SSF75304">
    <property type="entry name" value="Amidase signature (AS) enzymes"/>
    <property type="match status" value="1"/>
</dbReference>
<evidence type="ECO:0000259" key="1">
    <source>
        <dbReference type="Pfam" id="PF01425"/>
    </source>
</evidence>
<evidence type="ECO:0000259" key="2">
    <source>
        <dbReference type="Pfam" id="PF21986"/>
    </source>
</evidence>
<dbReference type="PANTHER" id="PTHR11895">
    <property type="entry name" value="TRANSAMIDASE"/>
    <property type="match status" value="1"/>
</dbReference>
<comment type="caution">
    <text evidence="3">The sequence shown here is derived from an EMBL/GenBank/DDBJ whole genome shotgun (WGS) entry which is preliminary data.</text>
</comment>
<dbReference type="Proteomes" id="UP001156903">
    <property type="component" value="Unassembled WGS sequence"/>
</dbReference>
<feature type="domain" description="Amidase" evidence="1">
    <location>
        <begin position="59"/>
        <end position="443"/>
    </location>
</feature>
<proteinExistence type="predicted"/>
<feature type="domain" description="Allophanate hydrolase C-terminal" evidence="2">
    <location>
        <begin position="485"/>
        <end position="608"/>
    </location>
</feature>
<dbReference type="InterPro" id="IPR023631">
    <property type="entry name" value="Amidase_dom"/>
</dbReference>
<dbReference type="InterPro" id="IPR014085">
    <property type="entry name" value="Allophanate_hydrolase"/>
</dbReference>
<organism evidence="3 4">
    <name type="scientific">Hydrogenophaga electricum</name>
    <dbReference type="NCBI Taxonomy" id="1230953"/>
    <lineage>
        <taxon>Bacteria</taxon>
        <taxon>Pseudomonadati</taxon>
        <taxon>Pseudomonadota</taxon>
        <taxon>Betaproteobacteria</taxon>
        <taxon>Burkholderiales</taxon>
        <taxon>Comamonadaceae</taxon>
        <taxon>Hydrogenophaga</taxon>
    </lineage>
</organism>
<dbReference type="InterPro" id="IPR036928">
    <property type="entry name" value="AS_sf"/>
</dbReference>
<sequence length="611" mass="64035">MPLNLEDLSFDLASLRAAYAAGTPVRAVIAEAMRRCASDAPHAFIHRLTDAEIEPYLAHLDGVDTASLPLYGVPFAIKDNIDLAHIPTTAGCPEYAYTPTQSAFLVQQLIAAGAVPLGKANLDQFATGLNGTRSPYGACRNAFNPDFVSGGSSSGSAVSVAKGWVSFSLGTDTAGSGRVPASFNNLIGLKPSLGLLSATGVVPACRSVDTVSIFALTAADAQAVLAVAAVPDEADAFSRAAKPFGVDFSAGPFRFGVPRPQDLNFFGNDAAIGLFAQSIERLHALGGTAVEIDLTPFLDAARLLYEGPWVAERYVAIQDFIEAQPEAVFPPVRTIIQGGKTKTAAEAFAASYKLKAFKRVCDAVWQDVDCLLTPTAGTIYRIVDMQADPIRLNSNLGHYTNFMNLLDYAAVAVPAGFQGSGDAQGLPWGVTLAAPAFKDVPLLRLADRFHRAQALSLGATSATLADTPAINTAELPKGSNTAGTVKVAVCGAHLSGLPLNWQLTQRGARLLGAVQSAPEYKFYALAGGPVQRPGMVRVKEGGAAIDMEVWELPAEHFGSFVDGIPAPLGIGKVKLADGSWVSGFVCEAVGVEGGTDITELGSWREWLAKNA</sequence>
<dbReference type="Gene3D" id="3.10.490.10">
    <property type="entry name" value="Gamma-glutamyl cyclotransferase-like"/>
    <property type="match status" value="1"/>
</dbReference>
<dbReference type="InterPro" id="IPR000120">
    <property type="entry name" value="Amidase"/>
</dbReference>
<accession>A0ABQ6C5E9</accession>
<dbReference type="Pfam" id="PF21986">
    <property type="entry name" value="AH_C"/>
    <property type="match status" value="1"/>
</dbReference>
<dbReference type="Pfam" id="PF01425">
    <property type="entry name" value="Amidase"/>
    <property type="match status" value="1"/>
</dbReference>
<keyword evidence="4" id="KW-1185">Reference proteome</keyword>
<dbReference type="InterPro" id="IPR053844">
    <property type="entry name" value="AH_C"/>
</dbReference>